<evidence type="ECO:0000256" key="2">
    <source>
        <dbReference type="ARBA" id="ARBA00022553"/>
    </source>
</evidence>
<dbReference type="InterPro" id="IPR016035">
    <property type="entry name" value="Acyl_Trfase/lysoPLipase"/>
</dbReference>
<dbReference type="EMBL" id="FQZK01000002">
    <property type="protein sequence ID" value="SHI77572.1"/>
    <property type="molecule type" value="Genomic_DNA"/>
</dbReference>
<dbReference type="SMART" id="SM00825">
    <property type="entry name" value="PKS_KS"/>
    <property type="match status" value="1"/>
</dbReference>
<dbReference type="STRING" id="758803.SAMN05421803_10245"/>
<dbReference type="InterPro" id="IPR009081">
    <property type="entry name" value="PP-bd_ACP"/>
</dbReference>
<evidence type="ECO:0000256" key="4">
    <source>
        <dbReference type="ARBA" id="ARBA00023315"/>
    </source>
</evidence>
<dbReference type="SMART" id="SM00823">
    <property type="entry name" value="PKS_PP"/>
    <property type="match status" value="1"/>
</dbReference>
<dbReference type="Pfam" id="PF02801">
    <property type="entry name" value="Ketoacyl-synt_C"/>
    <property type="match status" value="1"/>
</dbReference>
<dbReference type="Gene3D" id="3.30.70.3290">
    <property type="match status" value="1"/>
</dbReference>
<gene>
    <name evidence="7" type="ORF">SAMN05421803_10245</name>
</gene>
<dbReference type="GO" id="GO:0004312">
    <property type="term" value="F:fatty acid synthase activity"/>
    <property type="evidence" value="ECO:0007669"/>
    <property type="project" value="TreeGrafter"/>
</dbReference>
<proteinExistence type="predicted"/>
<evidence type="ECO:0000313" key="8">
    <source>
        <dbReference type="Proteomes" id="UP000184452"/>
    </source>
</evidence>
<keyword evidence="1" id="KW-0596">Phosphopantetheine</keyword>
<dbReference type="RefSeq" id="WP_073375564.1">
    <property type="nucleotide sequence ID" value="NZ_FQZK01000002.1"/>
</dbReference>
<accession>A0A1M6DWJ8</accession>
<dbReference type="SMART" id="SM00827">
    <property type="entry name" value="PKS_AT"/>
    <property type="match status" value="1"/>
</dbReference>
<dbReference type="Pfam" id="PF00550">
    <property type="entry name" value="PP-binding"/>
    <property type="match status" value="1"/>
</dbReference>
<dbReference type="InterPro" id="IPR020806">
    <property type="entry name" value="PKS_PP-bd"/>
</dbReference>
<keyword evidence="8" id="KW-1185">Reference proteome</keyword>
<evidence type="ECO:0000313" key="7">
    <source>
        <dbReference type="EMBL" id="SHI77572.1"/>
    </source>
</evidence>
<dbReference type="InterPro" id="IPR018201">
    <property type="entry name" value="Ketoacyl_synth_AS"/>
</dbReference>
<dbReference type="PROSITE" id="PS52004">
    <property type="entry name" value="KS3_2"/>
    <property type="match status" value="1"/>
</dbReference>
<dbReference type="SUPFAM" id="SSF52151">
    <property type="entry name" value="FabD/lysophospholipase-like"/>
    <property type="match status" value="1"/>
</dbReference>
<dbReference type="SUPFAM" id="SSF55048">
    <property type="entry name" value="Probable ACP-binding domain of malonyl-CoA ACP transacylase"/>
    <property type="match status" value="1"/>
</dbReference>
<dbReference type="GO" id="GO:0006633">
    <property type="term" value="P:fatty acid biosynthetic process"/>
    <property type="evidence" value="ECO:0007669"/>
    <property type="project" value="InterPro"/>
</dbReference>
<dbReference type="PROSITE" id="PS00606">
    <property type="entry name" value="KS3_1"/>
    <property type="match status" value="1"/>
</dbReference>
<dbReference type="FunFam" id="3.40.366.10:FF:000002">
    <property type="entry name" value="Probable polyketide synthase 2"/>
    <property type="match status" value="1"/>
</dbReference>
<evidence type="ECO:0000256" key="1">
    <source>
        <dbReference type="ARBA" id="ARBA00022450"/>
    </source>
</evidence>
<evidence type="ECO:0000259" key="5">
    <source>
        <dbReference type="PROSITE" id="PS50075"/>
    </source>
</evidence>
<evidence type="ECO:0000256" key="3">
    <source>
        <dbReference type="ARBA" id="ARBA00022679"/>
    </source>
</evidence>
<dbReference type="PANTHER" id="PTHR43775">
    <property type="entry name" value="FATTY ACID SYNTHASE"/>
    <property type="match status" value="1"/>
</dbReference>
<dbReference type="InterPro" id="IPR014031">
    <property type="entry name" value="Ketoacyl_synth_C"/>
</dbReference>
<dbReference type="CDD" id="cd00833">
    <property type="entry name" value="PKS"/>
    <property type="match status" value="1"/>
</dbReference>
<dbReference type="FunFam" id="3.40.47.10:FF:000019">
    <property type="entry name" value="Polyketide synthase type I"/>
    <property type="match status" value="1"/>
</dbReference>
<keyword evidence="2" id="KW-0597">Phosphoprotein</keyword>
<dbReference type="Pfam" id="PF00698">
    <property type="entry name" value="Acyl_transf_1"/>
    <property type="match status" value="1"/>
</dbReference>
<dbReference type="GO" id="GO:0031177">
    <property type="term" value="F:phosphopantetheine binding"/>
    <property type="evidence" value="ECO:0007669"/>
    <property type="project" value="InterPro"/>
</dbReference>
<feature type="domain" description="Carrier" evidence="5">
    <location>
        <begin position="950"/>
        <end position="1025"/>
    </location>
</feature>
<dbReference type="InterPro" id="IPR006162">
    <property type="entry name" value="Ppantetheine_attach_site"/>
</dbReference>
<dbReference type="InterPro" id="IPR014030">
    <property type="entry name" value="Ketoacyl_synth_N"/>
</dbReference>
<dbReference type="Gene3D" id="3.40.366.10">
    <property type="entry name" value="Malonyl-Coenzyme A Acyl Carrier Protein, domain 2"/>
    <property type="match status" value="1"/>
</dbReference>
<dbReference type="AlphaFoldDB" id="A0A1M6DWJ8"/>
<dbReference type="InterPro" id="IPR016039">
    <property type="entry name" value="Thiolase-like"/>
</dbReference>
<sequence>MATDSEQNAKLVAALRSALKKNERLQEQLNRAPEPVAVVGLGCRLPGGIDTPGALWELLERGDEVLGPLPADRGWDLDSLLGGDAGGPRSAMSQGAFLDDAADFDPAFFGISPREAEAMEPQQRLLLEVAWESLERAGIPPGSLSGTDAGVYVGAIAQEYGPSLAEAPDDGFAVSGTTTSVASGRLSYTLGLTGPAVTIDTACSSSLVAVHLAVRALRAGECSLALAGGATVMARPGILTEFTHLRGLASDGRCKAFGAGADGAGFSEGAGMVVLERLSDARRAGHPVLAVIRGSAVNQDGASNGLTAPNGPAQERVIRAALADARLTPADIDLVEAHGTGTALGDPIEAQALIAAYGRAHTPDRPLWLGSLKSNLGHAQAAAGISGLIKLVLALRHGVLPRTLHADEPTSHVDWSAGTVRLVDRSRSWPAGEAPRRAAVSSFGMSGTNAHVVVEQAPAEAEADAPTGGREAGPGLVLWPLSARGPAALAEQAARLHDRITADPAADPVDVGWSLAVSRTAFDHRAVATGHDRDSLAASLSALAERRPDPAAVTGRARPDRRVVWVFPGQGGQWADMAADLLTASPVFAGTIADCERALAPHTDWSLTAVLRREPGAPSLERVDVVQPVLWAVMVALAGMWSAHGVRPDAVVGHSQGEVAAACAAGLLSLEDGAAVVALRSRAVLDLSGTGAMASVALPEDRVRADLAGRGADLHVAVVNGPASTVVAGQPEDVACLVKEYEERGVRARRIAVDYASHTPHVARLRERVRADLAGVSSRAGEVPFYSCLTGAPAGEGELDADYWYRNLAEPVRFHDTAKALIATGHDLFIEVGPHPLLGSALAETAEAQGVRDTAVVSTLRRDEGGTDRFRLALAEAFAYGAAPDWSAVFGDGARLVDLPTYAFQRRRYWRARTAAAAPVTAAAEPASAAGPAEEAWAPPRGAAPAERSRAVLDLVRAEAAAILGHDGPGAVEPLRGFLDAGGSSLGAVRLRNRLVELTGIDLPVTVVLDRSTPAALADHLLGLLDARDTPPRPPVLDELARLETAVSAAQSGGPVPGDVRRELSERLRGLLRRVEAGPGTGGPDLDGATDDQLLDLIDREFGIS</sequence>
<feature type="domain" description="Ketosynthase family 3 (KS3)" evidence="6">
    <location>
        <begin position="33"/>
        <end position="456"/>
    </location>
</feature>
<dbReference type="InterPro" id="IPR020841">
    <property type="entry name" value="PKS_Beta-ketoAc_synthase_dom"/>
</dbReference>
<dbReference type="InterPro" id="IPR016036">
    <property type="entry name" value="Malonyl_transacylase_ACP-bd"/>
</dbReference>
<evidence type="ECO:0000259" key="6">
    <source>
        <dbReference type="PROSITE" id="PS52004"/>
    </source>
</evidence>
<dbReference type="PANTHER" id="PTHR43775:SF51">
    <property type="entry name" value="INACTIVE PHENOLPHTHIOCEROL SYNTHESIS POLYKETIDE SYNTHASE TYPE I PKS1-RELATED"/>
    <property type="match status" value="1"/>
</dbReference>
<protein>
    <submittedName>
        <fullName evidence="7">Acyl transferase domain-containing protein</fullName>
    </submittedName>
</protein>
<dbReference type="OrthoDB" id="4537517at2"/>
<dbReference type="Gene3D" id="3.40.47.10">
    <property type="match status" value="1"/>
</dbReference>
<dbReference type="Gene3D" id="1.10.1200.10">
    <property type="entry name" value="ACP-like"/>
    <property type="match status" value="1"/>
</dbReference>
<dbReference type="Pfam" id="PF00109">
    <property type="entry name" value="ketoacyl-synt"/>
    <property type="match status" value="1"/>
</dbReference>
<organism evidence="7 8">
    <name type="scientific">Nocardiopsis flavescens</name>
    <dbReference type="NCBI Taxonomy" id="758803"/>
    <lineage>
        <taxon>Bacteria</taxon>
        <taxon>Bacillati</taxon>
        <taxon>Actinomycetota</taxon>
        <taxon>Actinomycetes</taxon>
        <taxon>Streptosporangiales</taxon>
        <taxon>Nocardiopsidaceae</taxon>
        <taxon>Nocardiopsis</taxon>
    </lineage>
</organism>
<keyword evidence="4" id="KW-0012">Acyltransferase</keyword>
<dbReference type="PROSITE" id="PS00012">
    <property type="entry name" value="PHOSPHOPANTETHEINE"/>
    <property type="match status" value="1"/>
</dbReference>
<dbReference type="InterPro" id="IPR050091">
    <property type="entry name" value="PKS_NRPS_Biosynth_Enz"/>
</dbReference>
<name>A0A1M6DWJ8_9ACTN</name>
<dbReference type="SUPFAM" id="SSF47336">
    <property type="entry name" value="ACP-like"/>
    <property type="match status" value="1"/>
</dbReference>
<dbReference type="InterPro" id="IPR036736">
    <property type="entry name" value="ACP-like_sf"/>
</dbReference>
<dbReference type="SUPFAM" id="SSF53901">
    <property type="entry name" value="Thiolase-like"/>
    <property type="match status" value="1"/>
</dbReference>
<dbReference type="Pfam" id="PF16197">
    <property type="entry name" value="KAsynt_C_assoc"/>
    <property type="match status" value="1"/>
</dbReference>
<dbReference type="GO" id="GO:0004315">
    <property type="term" value="F:3-oxoacyl-[acyl-carrier-protein] synthase activity"/>
    <property type="evidence" value="ECO:0007669"/>
    <property type="project" value="InterPro"/>
</dbReference>
<dbReference type="InterPro" id="IPR001227">
    <property type="entry name" value="Ac_transferase_dom_sf"/>
</dbReference>
<dbReference type="PROSITE" id="PS50075">
    <property type="entry name" value="CARRIER"/>
    <property type="match status" value="1"/>
</dbReference>
<reference evidence="7 8" key="1">
    <citation type="submission" date="2016-11" db="EMBL/GenBank/DDBJ databases">
        <authorList>
            <person name="Jaros S."/>
            <person name="Januszkiewicz K."/>
            <person name="Wedrychowicz H."/>
        </authorList>
    </citation>
    <scope>NUCLEOTIDE SEQUENCE [LARGE SCALE GENOMIC DNA]</scope>
    <source>
        <strain evidence="7 8">CGMCC 4.5723</strain>
    </source>
</reference>
<keyword evidence="3 7" id="KW-0808">Transferase</keyword>
<dbReference type="InterPro" id="IPR032821">
    <property type="entry name" value="PKS_assoc"/>
</dbReference>
<dbReference type="Proteomes" id="UP000184452">
    <property type="component" value="Unassembled WGS sequence"/>
</dbReference>
<dbReference type="InterPro" id="IPR014043">
    <property type="entry name" value="Acyl_transferase_dom"/>
</dbReference>